<dbReference type="AlphaFoldDB" id="A0A0X3PUY0"/>
<dbReference type="InterPro" id="IPR000608">
    <property type="entry name" value="UBC"/>
</dbReference>
<accession>A0A0X3PUY0</accession>
<dbReference type="Pfam" id="PF00179">
    <property type="entry name" value="UQ_con"/>
    <property type="match status" value="1"/>
</dbReference>
<evidence type="ECO:0000259" key="2">
    <source>
        <dbReference type="PROSITE" id="PS50127"/>
    </source>
</evidence>
<dbReference type="EMBL" id="GEEE01010933">
    <property type="protein sequence ID" value="JAP52292.1"/>
    <property type="molecule type" value="Transcribed_RNA"/>
</dbReference>
<dbReference type="PROSITE" id="PS50127">
    <property type="entry name" value="UBC_2"/>
    <property type="match status" value="1"/>
</dbReference>
<dbReference type="PANTHER" id="PTHR24068">
    <property type="entry name" value="UBIQUITIN-CONJUGATING ENZYME E2"/>
    <property type="match status" value="1"/>
</dbReference>
<proteinExistence type="predicted"/>
<dbReference type="SMART" id="SM00212">
    <property type="entry name" value="UBCc"/>
    <property type="match status" value="1"/>
</dbReference>
<gene>
    <name evidence="3" type="primary">UB2V2</name>
    <name evidence="3" type="ORF">TR118207</name>
</gene>
<dbReference type="InterPro" id="IPR016135">
    <property type="entry name" value="UBQ-conjugating_enzyme/RWD"/>
</dbReference>
<organism evidence="3">
    <name type="scientific">Schistocephalus solidus</name>
    <name type="common">Tapeworm</name>
    <dbReference type="NCBI Taxonomy" id="70667"/>
    <lineage>
        <taxon>Eukaryota</taxon>
        <taxon>Metazoa</taxon>
        <taxon>Spiralia</taxon>
        <taxon>Lophotrochozoa</taxon>
        <taxon>Platyhelminthes</taxon>
        <taxon>Cestoda</taxon>
        <taxon>Eucestoda</taxon>
        <taxon>Diphyllobothriidea</taxon>
        <taxon>Diphyllobothriidae</taxon>
        <taxon>Schistocephalus</taxon>
    </lineage>
</organism>
<dbReference type="SUPFAM" id="SSF54495">
    <property type="entry name" value="UBC-like"/>
    <property type="match status" value="1"/>
</dbReference>
<dbReference type="FunFam" id="3.10.110.10:FF:000026">
    <property type="entry name" value="Ubiquitin-conjugating enzyme E2 variant"/>
    <property type="match status" value="1"/>
</dbReference>
<sequence>MAQHSTVIVPRNFYLIDELENGQKGFNDGTISWGLEDNDDSTLTSWNGMIIGPAKTAFENRIYTLNIRCGENYPDVAPEVKFLTKINMDCVDSNGKVDASKVPSLRAWCRGMYIRNVLYDLRTLMTDKANARLPQPAERGN</sequence>
<evidence type="ECO:0000256" key="1">
    <source>
        <dbReference type="ARBA" id="ARBA00022786"/>
    </source>
</evidence>
<keyword evidence="1" id="KW-0833">Ubl conjugation pathway</keyword>
<name>A0A0X3PUY0_SCHSO</name>
<dbReference type="Gene3D" id="3.10.110.10">
    <property type="entry name" value="Ubiquitin Conjugating Enzyme"/>
    <property type="match status" value="1"/>
</dbReference>
<dbReference type="CDD" id="cd23807">
    <property type="entry name" value="UEV_UBE2V"/>
    <property type="match status" value="1"/>
</dbReference>
<feature type="domain" description="UBC core" evidence="2">
    <location>
        <begin position="10"/>
        <end position="141"/>
    </location>
</feature>
<protein>
    <submittedName>
        <fullName evidence="3">Ubiquitin-conjugating enzyme E2 variant 2</fullName>
    </submittedName>
</protein>
<evidence type="ECO:0000313" key="3">
    <source>
        <dbReference type="EMBL" id="JAP52292.1"/>
    </source>
</evidence>
<reference evidence="3" key="1">
    <citation type="submission" date="2016-01" db="EMBL/GenBank/DDBJ databases">
        <title>Reference transcriptome for the parasite Schistocephalus solidus: insights into the molecular evolution of parasitism.</title>
        <authorList>
            <person name="Hebert F.O."/>
            <person name="Grambauer S."/>
            <person name="Barber I."/>
            <person name="Landry C.R."/>
            <person name="Aubin-Horth N."/>
        </authorList>
    </citation>
    <scope>NUCLEOTIDE SEQUENCE</scope>
</reference>